<protein>
    <submittedName>
        <fullName evidence="12">Hemolysin</fullName>
    </submittedName>
</protein>
<reference evidence="12 13" key="1">
    <citation type="submission" date="2018-05" db="EMBL/GenBank/DDBJ databases">
        <title>Kangiella spongicola genome sequence.</title>
        <authorList>
            <person name="Maclea K.S."/>
            <person name="Goen A.E."/>
            <person name="Kelley C."/>
            <person name="Underriner A."/>
            <person name="Silverwood T."/>
            <person name="Trachtenberg A.M."/>
        </authorList>
    </citation>
    <scope>NUCLEOTIDE SEQUENCE [LARGE SCALE GENOMIC DNA]</scope>
    <source>
        <strain evidence="12 13">ATCC BAA-2076</strain>
    </source>
</reference>
<dbReference type="SUPFAM" id="SSF54631">
    <property type="entry name" value="CBS-domain pair"/>
    <property type="match status" value="1"/>
</dbReference>
<dbReference type="Gene3D" id="3.10.580.10">
    <property type="entry name" value="CBS-domain"/>
    <property type="match status" value="1"/>
</dbReference>
<gene>
    <name evidence="12" type="ORF">DL796_03795</name>
</gene>
<dbReference type="PROSITE" id="PS51846">
    <property type="entry name" value="CNNM"/>
    <property type="match status" value="1"/>
</dbReference>
<feature type="transmembrane region" description="Helical" evidence="9">
    <location>
        <begin position="130"/>
        <end position="151"/>
    </location>
</feature>
<evidence type="ECO:0000259" key="11">
    <source>
        <dbReference type="PROSITE" id="PS51846"/>
    </source>
</evidence>
<evidence type="ECO:0000259" key="10">
    <source>
        <dbReference type="PROSITE" id="PS51371"/>
    </source>
</evidence>
<keyword evidence="2 8" id="KW-0812">Transmembrane</keyword>
<dbReference type="AlphaFoldDB" id="A0A318DDQ0"/>
<keyword evidence="3" id="KW-0677">Repeat</keyword>
<accession>A0A318DDQ0</accession>
<evidence type="ECO:0000256" key="8">
    <source>
        <dbReference type="PROSITE-ProRule" id="PRU01193"/>
    </source>
</evidence>
<dbReference type="PROSITE" id="PS51371">
    <property type="entry name" value="CBS"/>
    <property type="match status" value="1"/>
</dbReference>
<dbReference type="OrthoDB" id="9798188at2"/>
<evidence type="ECO:0000256" key="7">
    <source>
        <dbReference type="PROSITE-ProRule" id="PRU00703"/>
    </source>
</evidence>
<organism evidence="12 13">
    <name type="scientific">Kangiella spongicola</name>
    <dbReference type="NCBI Taxonomy" id="796379"/>
    <lineage>
        <taxon>Bacteria</taxon>
        <taxon>Pseudomonadati</taxon>
        <taxon>Pseudomonadota</taxon>
        <taxon>Gammaproteobacteria</taxon>
        <taxon>Kangiellales</taxon>
        <taxon>Kangiellaceae</taxon>
        <taxon>Kangiella</taxon>
    </lineage>
</organism>
<feature type="transmembrane region" description="Helical" evidence="9">
    <location>
        <begin position="99"/>
        <end position="118"/>
    </location>
</feature>
<feature type="transmembrane region" description="Helical" evidence="9">
    <location>
        <begin position="69"/>
        <end position="93"/>
    </location>
</feature>
<feature type="domain" description="CBS" evidence="10">
    <location>
        <begin position="274"/>
        <end position="332"/>
    </location>
</feature>
<dbReference type="CDD" id="cd04590">
    <property type="entry name" value="CBS_pair_CorC_HlyC_assoc"/>
    <property type="match status" value="1"/>
</dbReference>
<dbReference type="InterPro" id="IPR002550">
    <property type="entry name" value="CNNM"/>
</dbReference>
<dbReference type="PANTHER" id="PTHR22777:SF4">
    <property type="entry name" value="UPF0053 PROTEIN SLL1254"/>
    <property type="match status" value="1"/>
</dbReference>
<feature type="domain" description="CNNM transmembrane" evidence="11">
    <location>
        <begin position="7"/>
        <end position="190"/>
    </location>
</feature>
<comment type="caution">
    <text evidence="12">The sequence shown here is derived from an EMBL/GenBank/DDBJ whole genome shotgun (WGS) entry which is preliminary data.</text>
</comment>
<keyword evidence="6 8" id="KW-0472">Membrane</keyword>
<dbReference type="EMBL" id="QICH01000001">
    <property type="protein sequence ID" value="PXF64269.1"/>
    <property type="molecule type" value="Genomic_DNA"/>
</dbReference>
<evidence type="ECO:0000256" key="6">
    <source>
        <dbReference type="ARBA" id="ARBA00023136"/>
    </source>
</evidence>
<name>A0A318DDQ0_9GAMM</name>
<keyword evidence="4 8" id="KW-1133">Transmembrane helix</keyword>
<dbReference type="InterPro" id="IPR044751">
    <property type="entry name" value="Ion_transp-like_CBS"/>
</dbReference>
<dbReference type="Pfam" id="PF00571">
    <property type="entry name" value="CBS"/>
    <property type="match status" value="1"/>
</dbReference>
<comment type="subcellular location">
    <subcellularLocation>
        <location evidence="1">Membrane</location>
        <topology evidence="1">Multi-pass membrane protein</topology>
    </subcellularLocation>
</comment>
<evidence type="ECO:0000256" key="4">
    <source>
        <dbReference type="ARBA" id="ARBA00022989"/>
    </source>
</evidence>
<keyword evidence="5 7" id="KW-0129">CBS domain</keyword>
<proteinExistence type="predicted"/>
<evidence type="ECO:0000256" key="1">
    <source>
        <dbReference type="ARBA" id="ARBA00004141"/>
    </source>
</evidence>
<keyword evidence="13" id="KW-1185">Reference proteome</keyword>
<dbReference type="InterPro" id="IPR046342">
    <property type="entry name" value="CBS_dom_sf"/>
</dbReference>
<evidence type="ECO:0000256" key="2">
    <source>
        <dbReference type="ARBA" id="ARBA00022692"/>
    </source>
</evidence>
<feature type="transmembrane region" description="Helical" evidence="9">
    <location>
        <begin position="12"/>
        <end position="36"/>
    </location>
</feature>
<dbReference type="GO" id="GO:0005886">
    <property type="term" value="C:plasma membrane"/>
    <property type="evidence" value="ECO:0007669"/>
    <property type="project" value="TreeGrafter"/>
</dbReference>
<evidence type="ECO:0000256" key="5">
    <source>
        <dbReference type="ARBA" id="ARBA00023122"/>
    </source>
</evidence>
<evidence type="ECO:0000256" key="9">
    <source>
        <dbReference type="SAM" id="Phobius"/>
    </source>
</evidence>
<dbReference type="Proteomes" id="UP000247689">
    <property type="component" value="Unassembled WGS sequence"/>
</dbReference>
<evidence type="ECO:0000256" key="3">
    <source>
        <dbReference type="ARBA" id="ARBA00022737"/>
    </source>
</evidence>
<dbReference type="Pfam" id="PF01595">
    <property type="entry name" value="CNNM"/>
    <property type="match status" value="1"/>
</dbReference>
<dbReference type="InterPro" id="IPR000644">
    <property type="entry name" value="CBS_dom"/>
</dbReference>
<evidence type="ECO:0000313" key="12">
    <source>
        <dbReference type="EMBL" id="PXF64269.1"/>
    </source>
</evidence>
<dbReference type="PANTHER" id="PTHR22777">
    <property type="entry name" value="HEMOLYSIN-RELATED"/>
    <property type="match status" value="1"/>
</dbReference>
<evidence type="ECO:0000313" key="13">
    <source>
        <dbReference type="Proteomes" id="UP000247689"/>
    </source>
</evidence>
<sequence>MARKLVEQWDLILLFVYVFIALFFSFLCSIAEAVLLSITPSYIERLQGTRPKSAKLLNNLRLKNIDRSLAAILTLNTIAHTVGAIVAGAKAAVVFGETWIGIFSAIMTLAILFFSEIIPKTIGAVYWEKLAVVTAVFVMWLTKILYPLIWVSERLTKFISKGKQQHIFSREEFLAMAGLGKKTGDIDEHESRIIDNLFRLGSLKAKDIMTPRRVIHYLQETDRINDVFDHVVKTKFSRIPIYSQDIDDITAFVLKDDVLMAQAQGQEDWQLKQIQREMVCVLDEMKLPNLLETLLDQRQHIALVVDEYGDTRGLVTLEDLVETLLGLEIMDEVDEVRDMQKLAREQWLHRAKKRGLLVDELEEKVDPEQEQ</sequence>